<sequence>MTTSCLPPELKLMIAEYLDPISSLQYAITCKENHSACNSILQKHKRLSAENQKLEAGGAGTLLFDKLKEILDDPRIGWYVRELDLPSGRLTYWGHGGGTMYWQAEENPNAPKMPAEYREAFLDAAQQLRSIYPRTEEQHVVDIIQAGIELGADDAVVAIMVHYLPMLKVLKITDLEVERCLYPLVKEVALGYGDPVRAPYMPFQRLEHAAVAHWDSEGDCDWTWARFLNCIPSLRAMVAMAMGGGDYREITWEEYGGELPKSNTKELFFLHSGLSVRAFQEILKGIDALERFSYEAGGATVSDEYFEPKRVIQALEKHQGHALEYLELEDHMDEFKEEDDSMRAVSFRGFKRLQSLTCSWDMIYPGDGSSEDETSCDDEDDLHENGRDEENQPSKQTFKIEEILPESIETLSISGSLPRKEWDRVRDHLCVPNDALPNLRSVRLGLGMGGKVIELRPRKDAESRYQSMWKNPLRSLLRGHGYT</sequence>
<feature type="compositionally biased region" description="Basic and acidic residues" evidence="1">
    <location>
        <begin position="383"/>
        <end position="395"/>
    </location>
</feature>
<feature type="region of interest" description="Disordered" evidence="1">
    <location>
        <begin position="368"/>
        <end position="395"/>
    </location>
</feature>
<reference evidence="2" key="1">
    <citation type="journal article" date="2020" name="Stud. Mycol.">
        <title>101 Dothideomycetes genomes: a test case for predicting lifestyles and emergence of pathogens.</title>
        <authorList>
            <person name="Haridas S."/>
            <person name="Albert R."/>
            <person name="Binder M."/>
            <person name="Bloem J."/>
            <person name="Labutti K."/>
            <person name="Salamov A."/>
            <person name="Andreopoulos B."/>
            <person name="Baker S."/>
            <person name="Barry K."/>
            <person name="Bills G."/>
            <person name="Bluhm B."/>
            <person name="Cannon C."/>
            <person name="Castanera R."/>
            <person name="Culley D."/>
            <person name="Daum C."/>
            <person name="Ezra D."/>
            <person name="Gonzalez J."/>
            <person name="Henrissat B."/>
            <person name="Kuo A."/>
            <person name="Liang C."/>
            <person name="Lipzen A."/>
            <person name="Lutzoni F."/>
            <person name="Magnuson J."/>
            <person name="Mondo S."/>
            <person name="Nolan M."/>
            <person name="Ohm R."/>
            <person name="Pangilinan J."/>
            <person name="Park H.-J."/>
            <person name="Ramirez L."/>
            <person name="Alfaro M."/>
            <person name="Sun H."/>
            <person name="Tritt A."/>
            <person name="Yoshinaga Y."/>
            <person name="Zwiers L.-H."/>
            <person name="Turgeon B."/>
            <person name="Goodwin S."/>
            <person name="Spatafora J."/>
            <person name="Crous P."/>
            <person name="Grigoriev I."/>
        </authorList>
    </citation>
    <scope>NUCLEOTIDE SEQUENCE</scope>
    <source>
        <strain evidence="2">CBS 119925</strain>
    </source>
</reference>
<organism evidence="2 3">
    <name type="scientific">Sporormia fimetaria CBS 119925</name>
    <dbReference type="NCBI Taxonomy" id="1340428"/>
    <lineage>
        <taxon>Eukaryota</taxon>
        <taxon>Fungi</taxon>
        <taxon>Dikarya</taxon>
        <taxon>Ascomycota</taxon>
        <taxon>Pezizomycotina</taxon>
        <taxon>Dothideomycetes</taxon>
        <taxon>Pleosporomycetidae</taxon>
        <taxon>Pleosporales</taxon>
        <taxon>Sporormiaceae</taxon>
        <taxon>Sporormia</taxon>
    </lineage>
</organism>
<protein>
    <recommendedName>
        <fullName evidence="4">F-box domain-containing protein</fullName>
    </recommendedName>
</protein>
<evidence type="ECO:0000256" key="1">
    <source>
        <dbReference type="SAM" id="MobiDB-lite"/>
    </source>
</evidence>
<dbReference type="OrthoDB" id="5304354at2759"/>
<evidence type="ECO:0000313" key="3">
    <source>
        <dbReference type="Proteomes" id="UP000799440"/>
    </source>
</evidence>
<proteinExistence type="predicted"/>
<evidence type="ECO:0008006" key="4">
    <source>
        <dbReference type="Google" id="ProtNLM"/>
    </source>
</evidence>
<dbReference type="AlphaFoldDB" id="A0A6A6V3V8"/>
<gene>
    <name evidence="2" type="ORF">M011DRAFT_470307</name>
</gene>
<name>A0A6A6V3V8_9PLEO</name>
<evidence type="ECO:0000313" key="2">
    <source>
        <dbReference type="EMBL" id="KAF2744733.1"/>
    </source>
</evidence>
<accession>A0A6A6V3V8</accession>
<dbReference type="EMBL" id="MU006587">
    <property type="protein sequence ID" value="KAF2744733.1"/>
    <property type="molecule type" value="Genomic_DNA"/>
</dbReference>
<feature type="compositionally biased region" description="Acidic residues" evidence="1">
    <location>
        <begin position="369"/>
        <end position="382"/>
    </location>
</feature>
<dbReference type="Proteomes" id="UP000799440">
    <property type="component" value="Unassembled WGS sequence"/>
</dbReference>
<keyword evidence="3" id="KW-1185">Reference proteome</keyword>